<keyword evidence="2" id="KW-1185">Reference proteome</keyword>
<evidence type="ECO:0000313" key="2">
    <source>
        <dbReference type="Proteomes" id="UP000728185"/>
    </source>
</evidence>
<dbReference type="EMBL" id="LUCM01004784">
    <property type="protein sequence ID" value="KAA0193820.1"/>
    <property type="molecule type" value="Genomic_DNA"/>
</dbReference>
<accession>A0A8E0VMA9</accession>
<organism evidence="1 2">
    <name type="scientific">Fasciolopsis buskii</name>
    <dbReference type="NCBI Taxonomy" id="27845"/>
    <lineage>
        <taxon>Eukaryota</taxon>
        <taxon>Metazoa</taxon>
        <taxon>Spiralia</taxon>
        <taxon>Lophotrochozoa</taxon>
        <taxon>Platyhelminthes</taxon>
        <taxon>Trematoda</taxon>
        <taxon>Digenea</taxon>
        <taxon>Plagiorchiida</taxon>
        <taxon>Echinostomata</taxon>
        <taxon>Echinostomatoidea</taxon>
        <taxon>Fasciolidae</taxon>
        <taxon>Fasciolopsis</taxon>
    </lineage>
</organism>
<dbReference type="AlphaFoldDB" id="A0A8E0VMA9"/>
<reference evidence="1" key="1">
    <citation type="submission" date="2019-05" db="EMBL/GenBank/DDBJ databases">
        <title>Annotation for the trematode Fasciolopsis buski.</title>
        <authorList>
            <person name="Choi Y.-J."/>
        </authorList>
    </citation>
    <scope>NUCLEOTIDE SEQUENCE</scope>
    <source>
        <strain evidence="1">HT</strain>
        <tissue evidence="1">Whole worm</tissue>
    </source>
</reference>
<dbReference type="OrthoDB" id="10546678at2759"/>
<proteinExistence type="predicted"/>
<comment type="caution">
    <text evidence="1">The sequence shown here is derived from an EMBL/GenBank/DDBJ whole genome shotgun (WGS) entry which is preliminary data.</text>
</comment>
<feature type="non-terminal residue" evidence="1">
    <location>
        <position position="89"/>
    </location>
</feature>
<evidence type="ECO:0000313" key="1">
    <source>
        <dbReference type="EMBL" id="KAA0193820.1"/>
    </source>
</evidence>
<name>A0A8E0VMA9_9TREM</name>
<protein>
    <submittedName>
        <fullName evidence="1">Uncharacterized protein</fullName>
    </submittedName>
</protein>
<sequence length="89" mass="10283">SFQQIHLTYQDELRVDKRGRYDCTEVDTFDVVSADLRLNASKTTKSSPLNRLDEKILAMINQTLNMARFNDRASTYAKQYVSNKQTSDC</sequence>
<gene>
    <name evidence="1" type="ORF">FBUS_05479</name>
</gene>
<dbReference type="Proteomes" id="UP000728185">
    <property type="component" value="Unassembled WGS sequence"/>
</dbReference>